<evidence type="ECO:0000256" key="3">
    <source>
        <dbReference type="ARBA" id="ARBA00022723"/>
    </source>
</evidence>
<evidence type="ECO:0000259" key="8">
    <source>
        <dbReference type="Pfam" id="PF02776"/>
    </source>
</evidence>
<dbReference type="AlphaFoldDB" id="A0A166N2L5"/>
<evidence type="ECO:0000256" key="6">
    <source>
        <dbReference type="ARBA" id="ARBA00023052"/>
    </source>
</evidence>
<dbReference type="Pfam" id="PF02776">
    <property type="entry name" value="TPP_enzyme_N"/>
    <property type="match status" value="1"/>
</dbReference>
<keyword evidence="10" id="KW-1185">Reference proteome</keyword>
<dbReference type="GO" id="GO:0004737">
    <property type="term" value="F:pyruvate decarboxylase activity"/>
    <property type="evidence" value="ECO:0007669"/>
    <property type="project" value="TreeGrafter"/>
</dbReference>
<dbReference type="InterPro" id="IPR029061">
    <property type="entry name" value="THDP-binding"/>
</dbReference>
<protein>
    <submittedName>
        <fullName evidence="9">Pyruvate decarboxylase</fullName>
    </submittedName>
</protein>
<gene>
    <name evidence="9" type="ORF">EXIGLDRAFT_568350</name>
</gene>
<accession>A0A166N2L5</accession>
<reference evidence="9 10" key="1">
    <citation type="journal article" date="2016" name="Mol. Biol. Evol.">
        <title>Comparative Genomics of Early-Diverging Mushroom-Forming Fungi Provides Insights into the Origins of Lignocellulose Decay Capabilities.</title>
        <authorList>
            <person name="Nagy L.G."/>
            <person name="Riley R."/>
            <person name="Tritt A."/>
            <person name="Adam C."/>
            <person name="Daum C."/>
            <person name="Floudas D."/>
            <person name="Sun H."/>
            <person name="Yadav J.S."/>
            <person name="Pangilinan J."/>
            <person name="Larsson K.H."/>
            <person name="Matsuura K."/>
            <person name="Barry K."/>
            <person name="Labutti K."/>
            <person name="Kuo R."/>
            <person name="Ohm R.A."/>
            <person name="Bhattacharya S.S."/>
            <person name="Shirouzu T."/>
            <person name="Yoshinaga Y."/>
            <person name="Martin F.M."/>
            <person name="Grigoriev I.V."/>
            <person name="Hibbett D.S."/>
        </authorList>
    </citation>
    <scope>NUCLEOTIDE SEQUENCE [LARGE SCALE GENOMIC DNA]</scope>
    <source>
        <strain evidence="9 10">HHB12029</strain>
    </source>
</reference>
<keyword evidence="9" id="KW-0670">Pyruvate</keyword>
<evidence type="ECO:0000256" key="1">
    <source>
        <dbReference type="ARBA" id="ARBA00001964"/>
    </source>
</evidence>
<dbReference type="PANTHER" id="PTHR43452">
    <property type="entry name" value="PYRUVATE DECARBOXYLASE"/>
    <property type="match status" value="1"/>
</dbReference>
<sequence>QLGVKSIFGVPGDFNLAFLDQIDDHKDIEWVGCCNELNAAYAADGYARVSKGLGVLVTTFGVGELSALNGVAGAFSERVPVLHLVGVPSTVHQAHHAILHHTLGDGRFNVYLECGAHVTIGQEMLMTAERASAQIDKMLITALTT</sequence>
<dbReference type="SUPFAM" id="SSF52518">
    <property type="entry name" value="Thiamin diphosphate-binding fold (THDP-binding)"/>
    <property type="match status" value="1"/>
</dbReference>
<evidence type="ECO:0000256" key="5">
    <source>
        <dbReference type="ARBA" id="ARBA00022842"/>
    </source>
</evidence>
<keyword evidence="6" id="KW-0786">Thiamine pyrophosphate</keyword>
<evidence type="ECO:0000256" key="2">
    <source>
        <dbReference type="ARBA" id="ARBA00007812"/>
    </source>
</evidence>
<proteinExistence type="inferred from homology"/>
<dbReference type="InParanoid" id="A0A166N2L5"/>
<dbReference type="InterPro" id="IPR047213">
    <property type="entry name" value="TPP_PYR_PDC_IPDC-like"/>
</dbReference>
<feature type="domain" description="Thiamine pyrophosphate enzyme N-terminal TPP-binding" evidence="8">
    <location>
        <begin position="1"/>
        <end position="98"/>
    </location>
</feature>
<dbReference type="Gene3D" id="3.40.50.970">
    <property type="match status" value="1"/>
</dbReference>
<dbReference type="GO" id="GO:0005829">
    <property type="term" value="C:cytosol"/>
    <property type="evidence" value="ECO:0007669"/>
    <property type="project" value="TreeGrafter"/>
</dbReference>
<dbReference type="GO" id="GO:0000949">
    <property type="term" value="P:aromatic amino acid family catabolic process to alcohol via Ehrlich pathway"/>
    <property type="evidence" value="ECO:0007669"/>
    <property type="project" value="TreeGrafter"/>
</dbReference>
<dbReference type="STRING" id="1314781.A0A166N2L5"/>
<dbReference type="GO" id="GO:0005634">
    <property type="term" value="C:nucleus"/>
    <property type="evidence" value="ECO:0007669"/>
    <property type="project" value="TreeGrafter"/>
</dbReference>
<dbReference type="CDD" id="cd07038">
    <property type="entry name" value="TPP_PYR_PDC_IPDC_like"/>
    <property type="match status" value="1"/>
</dbReference>
<feature type="non-terminal residue" evidence="9">
    <location>
        <position position="145"/>
    </location>
</feature>
<dbReference type="EMBL" id="KV426793">
    <property type="protein sequence ID" value="KZV78685.1"/>
    <property type="molecule type" value="Genomic_DNA"/>
</dbReference>
<evidence type="ECO:0000313" key="10">
    <source>
        <dbReference type="Proteomes" id="UP000077266"/>
    </source>
</evidence>
<comment type="similarity">
    <text evidence="2">Belongs to the TPP enzyme family.</text>
</comment>
<keyword evidence="4" id="KW-0210">Decarboxylase</keyword>
<evidence type="ECO:0000313" key="9">
    <source>
        <dbReference type="EMBL" id="KZV78685.1"/>
    </source>
</evidence>
<dbReference type="Proteomes" id="UP000077266">
    <property type="component" value="Unassembled WGS sequence"/>
</dbReference>
<dbReference type="InterPro" id="IPR012110">
    <property type="entry name" value="PDC/IPDC-like"/>
</dbReference>
<dbReference type="GO" id="GO:0046872">
    <property type="term" value="F:metal ion binding"/>
    <property type="evidence" value="ECO:0007669"/>
    <property type="project" value="UniProtKB-KW"/>
</dbReference>
<comment type="cofactor">
    <cofactor evidence="1">
        <name>thiamine diphosphate</name>
        <dbReference type="ChEBI" id="CHEBI:58937"/>
    </cofactor>
</comment>
<feature type="non-terminal residue" evidence="9">
    <location>
        <position position="1"/>
    </location>
</feature>
<organism evidence="9 10">
    <name type="scientific">Exidia glandulosa HHB12029</name>
    <dbReference type="NCBI Taxonomy" id="1314781"/>
    <lineage>
        <taxon>Eukaryota</taxon>
        <taxon>Fungi</taxon>
        <taxon>Dikarya</taxon>
        <taxon>Basidiomycota</taxon>
        <taxon>Agaricomycotina</taxon>
        <taxon>Agaricomycetes</taxon>
        <taxon>Auriculariales</taxon>
        <taxon>Exidiaceae</taxon>
        <taxon>Exidia</taxon>
    </lineage>
</organism>
<keyword evidence="5" id="KW-0460">Magnesium</keyword>
<dbReference type="PANTHER" id="PTHR43452:SF30">
    <property type="entry name" value="PYRUVATE DECARBOXYLASE ISOZYME 1-RELATED"/>
    <property type="match status" value="1"/>
</dbReference>
<keyword evidence="7" id="KW-0456">Lyase</keyword>
<evidence type="ECO:0000256" key="7">
    <source>
        <dbReference type="ARBA" id="ARBA00023239"/>
    </source>
</evidence>
<name>A0A166N2L5_EXIGL</name>
<dbReference type="GO" id="GO:0030976">
    <property type="term" value="F:thiamine pyrophosphate binding"/>
    <property type="evidence" value="ECO:0007669"/>
    <property type="project" value="InterPro"/>
</dbReference>
<evidence type="ECO:0000256" key="4">
    <source>
        <dbReference type="ARBA" id="ARBA00022793"/>
    </source>
</evidence>
<dbReference type="InterPro" id="IPR012001">
    <property type="entry name" value="Thiamin_PyroP_enz_TPP-bd_dom"/>
</dbReference>
<dbReference type="OrthoDB" id="3970464at2759"/>
<keyword evidence="3" id="KW-0479">Metal-binding</keyword>